<gene>
    <name evidence="9" type="primary">ubiH</name>
    <name evidence="9" type="synonym">visB</name>
    <name evidence="9" type="ORF">NKI27_03110</name>
</gene>
<dbReference type="InterPro" id="IPR011295">
    <property type="entry name" value="UbiH"/>
</dbReference>
<dbReference type="NCBIfam" id="NF004356">
    <property type="entry name" value="PRK05732.1"/>
    <property type="match status" value="1"/>
</dbReference>
<dbReference type="NCBIfam" id="TIGR01988">
    <property type="entry name" value="Ubi-OHases"/>
    <property type="match status" value="1"/>
</dbReference>
<comment type="pathway">
    <text evidence="2">Cofactor biosynthesis; ubiquinone biosynthesis.</text>
</comment>
<keyword evidence="10" id="KW-1185">Reference proteome</keyword>
<keyword evidence="6 9" id="KW-0560">Oxidoreductase</keyword>
<evidence type="ECO:0000259" key="8">
    <source>
        <dbReference type="Pfam" id="PF01494"/>
    </source>
</evidence>
<protein>
    <submittedName>
        <fullName evidence="9">2-octaprenyl-6-methoxyphenyl hydroxylase</fullName>
        <ecNumber evidence="9">1.14.13.-</ecNumber>
    </submittedName>
</protein>
<dbReference type="PRINTS" id="PR00420">
    <property type="entry name" value="RNGMNOXGNASE"/>
</dbReference>
<dbReference type="Pfam" id="PF01494">
    <property type="entry name" value="FAD_binding_3"/>
    <property type="match status" value="1"/>
</dbReference>
<evidence type="ECO:0000256" key="7">
    <source>
        <dbReference type="ARBA" id="ARBA00023033"/>
    </source>
</evidence>
<comment type="cofactor">
    <cofactor evidence="1">
        <name>FAD</name>
        <dbReference type="ChEBI" id="CHEBI:57692"/>
    </cofactor>
</comment>
<evidence type="ECO:0000256" key="5">
    <source>
        <dbReference type="ARBA" id="ARBA00022827"/>
    </source>
</evidence>
<keyword evidence="7" id="KW-0503">Monooxygenase</keyword>
<dbReference type="InterPro" id="IPR051205">
    <property type="entry name" value="UbiH/COQ6_monooxygenase"/>
</dbReference>
<evidence type="ECO:0000256" key="1">
    <source>
        <dbReference type="ARBA" id="ARBA00001974"/>
    </source>
</evidence>
<dbReference type="GO" id="GO:0016491">
    <property type="term" value="F:oxidoreductase activity"/>
    <property type="evidence" value="ECO:0007669"/>
    <property type="project" value="UniProtKB-KW"/>
</dbReference>
<dbReference type="PANTHER" id="PTHR43876:SF8">
    <property type="entry name" value="2-OCTAPRENYL-6-METHOXYPHENOL HYDROXYLASE"/>
    <property type="match status" value="1"/>
</dbReference>
<reference evidence="9" key="1">
    <citation type="submission" date="2022-06" db="EMBL/GenBank/DDBJ databases">
        <title>Alkalimarinus sp. nov., isolated from gut of a Alitta virens.</title>
        <authorList>
            <person name="Yang A.I."/>
            <person name="Shin N.-R."/>
        </authorList>
    </citation>
    <scope>NUCLEOTIDE SEQUENCE</scope>
    <source>
        <strain evidence="9">A2M4</strain>
    </source>
</reference>
<dbReference type="InterPro" id="IPR010971">
    <property type="entry name" value="UbiH/COQ6"/>
</dbReference>
<sequence>MSSHYDVVIIGGGMVGASLAMALRNTVLKIAVIEPFPMVEHDDSCQSFQPSYDSRSTAISWGSRLIYQQLGLWDTLSQHVTPIKKIHVSDKGRFGATRLKANDYNVEALGYVAPNEWIGRTLIAALKANSNVDFICPAKVDDIARTEMSNCITLIKRNQETGQFDTKAERQTVTAKLVVIADGGRSETCQKLGIEMRTETYGQHALVTNVTTSNHHDYEAFERFTEDGPIAMLPLGGADNRSNSDCALIWTLPEDQIVDVMAMPDVEFIALLQSRFGYRLGKIEHVGTRAHYPLKLTQSVEQVRAGIVVVGNAAHALHPVAGQGYNLALRGVVALAERVIETTNKGEDIGSLSMLQRYEHDRHIDQDKTILFSDKITRLFGDANAGIGLFRDLGLVGLDILPGAKRLFARQAMGLGGSEAKISS</sequence>
<dbReference type="SUPFAM" id="SSF51905">
    <property type="entry name" value="FAD/NAD(P)-binding domain"/>
    <property type="match status" value="1"/>
</dbReference>
<evidence type="ECO:0000256" key="6">
    <source>
        <dbReference type="ARBA" id="ARBA00023002"/>
    </source>
</evidence>
<dbReference type="EC" id="1.14.13.-" evidence="9"/>
<evidence type="ECO:0000313" key="9">
    <source>
        <dbReference type="EMBL" id="UZE96755.1"/>
    </source>
</evidence>
<evidence type="ECO:0000256" key="4">
    <source>
        <dbReference type="ARBA" id="ARBA00022630"/>
    </source>
</evidence>
<evidence type="ECO:0000313" key="10">
    <source>
        <dbReference type="Proteomes" id="UP001163739"/>
    </source>
</evidence>
<dbReference type="PANTHER" id="PTHR43876">
    <property type="entry name" value="UBIQUINONE BIOSYNTHESIS MONOOXYGENASE COQ6, MITOCHONDRIAL"/>
    <property type="match status" value="1"/>
</dbReference>
<proteinExistence type="inferred from homology"/>
<dbReference type="Gene3D" id="3.50.50.60">
    <property type="entry name" value="FAD/NAD(P)-binding domain"/>
    <property type="match status" value="2"/>
</dbReference>
<dbReference type="Proteomes" id="UP001163739">
    <property type="component" value="Chromosome"/>
</dbReference>
<feature type="domain" description="FAD-binding" evidence="8">
    <location>
        <begin position="5"/>
        <end position="363"/>
    </location>
</feature>
<name>A0ABY6N3Q7_9ALTE</name>
<dbReference type="NCBIfam" id="TIGR01984">
    <property type="entry name" value="UbiH"/>
    <property type="match status" value="1"/>
</dbReference>
<accession>A0ABY6N3Q7</accession>
<organism evidence="9 10">
    <name type="scientific">Alkalimarinus alittae</name>
    <dbReference type="NCBI Taxonomy" id="2961619"/>
    <lineage>
        <taxon>Bacteria</taxon>
        <taxon>Pseudomonadati</taxon>
        <taxon>Pseudomonadota</taxon>
        <taxon>Gammaproteobacteria</taxon>
        <taxon>Alteromonadales</taxon>
        <taxon>Alteromonadaceae</taxon>
        <taxon>Alkalimarinus</taxon>
    </lineage>
</organism>
<evidence type="ECO:0000256" key="2">
    <source>
        <dbReference type="ARBA" id="ARBA00004749"/>
    </source>
</evidence>
<dbReference type="InterPro" id="IPR036188">
    <property type="entry name" value="FAD/NAD-bd_sf"/>
</dbReference>
<dbReference type="RefSeq" id="WP_265048240.1">
    <property type="nucleotide sequence ID" value="NZ_CP100390.1"/>
</dbReference>
<keyword evidence="4" id="KW-0285">Flavoprotein</keyword>
<evidence type="ECO:0000256" key="3">
    <source>
        <dbReference type="ARBA" id="ARBA00005349"/>
    </source>
</evidence>
<keyword evidence="5" id="KW-0274">FAD</keyword>
<dbReference type="EMBL" id="CP100390">
    <property type="protein sequence ID" value="UZE96755.1"/>
    <property type="molecule type" value="Genomic_DNA"/>
</dbReference>
<dbReference type="InterPro" id="IPR002938">
    <property type="entry name" value="FAD-bd"/>
</dbReference>
<comment type="similarity">
    <text evidence="3">Belongs to the UbiH/COQ6 family.</text>
</comment>